<protein>
    <submittedName>
        <fullName evidence="2">Uncharacterized protein</fullName>
    </submittedName>
</protein>
<evidence type="ECO:0000313" key="3">
    <source>
        <dbReference type="Proteomes" id="UP001627154"/>
    </source>
</evidence>
<dbReference type="Proteomes" id="UP001627154">
    <property type="component" value="Unassembled WGS sequence"/>
</dbReference>
<proteinExistence type="predicted"/>
<keyword evidence="1" id="KW-0732">Signal</keyword>
<reference evidence="2 3" key="1">
    <citation type="journal article" date="2024" name="bioRxiv">
        <title>A reference genome for Trichogramma kaykai: A tiny desert-dwelling parasitoid wasp with competing sex-ratio distorters.</title>
        <authorList>
            <person name="Culotta J."/>
            <person name="Lindsey A.R."/>
        </authorList>
    </citation>
    <scope>NUCLEOTIDE SEQUENCE [LARGE SCALE GENOMIC DNA]</scope>
    <source>
        <strain evidence="2 3">KSX58</strain>
    </source>
</reference>
<keyword evidence="3" id="KW-1185">Reference proteome</keyword>
<dbReference type="EMBL" id="JBJJXI010000002">
    <property type="protein sequence ID" value="KAL3407923.1"/>
    <property type="molecule type" value="Genomic_DNA"/>
</dbReference>
<comment type="caution">
    <text evidence="2">The sequence shown here is derived from an EMBL/GenBank/DDBJ whole genome shotgun (WGS) entry which is preliminary data.</text>
</comment>
<evidence type="ECO:0000256" key="1">
    <source>
        <dbReference type="SAM" id="SignalP"/>
    </source>
</evidence>
<organism evidence="2 3">
    <name type="scientific">Trichogramma kaykai</name>
    <dbReference type="NCBI Taxonomy" id="54128"/>
    <lineage>
        <taxon>Eukaryota</taxon>
        <taxon>Metazoa</taxon>
        <taxon>Ecdysozoa</taxon>
        <taxon>Arthropoda</taxon>
        <taxon>Hexapoda</taxon>
        <taxon>Insecta</taxon>
        <taxon>Pterygota</taxon>
        <taxon>Neoptera</taxon>
        <taxon>Endopterygota</taxon>
        <taxon>Hymenoptera</taxon>
        <taxon>Apocrita</taxon>
        <taxon>Proctotrupomorpha</taxon>
        <taxon>Chalcidoidea</taxon>
        <taxon>Trichogrammatidae</taxon>
        <taxon>Trichogramma</taxon>
    </lineage>
</organism>
<evidence type="ECO:0000313" key="2">
    <source>
        <dbReference type="EMBL" id="KAL3407923.1"/>
    </source>
</evidence>
<feature type="chain" id="PRO_5044836447" evidence="1">
    <location>
        <begin position="17"/>
        <end position="156"/>
    </location>
</feature>
<sequence length="156" mass="17440">MRLALIVLIWLGATASTPVTRKLQPVNDTVSAAAVKTVSPSNSTLHKGKIEIQSPAAKVSKEDLISWISYAMRLMASKINITLATAEHDDSLPRENIEKLRNSSLLLNHFIDDLKEETKRFNATKSLMSAGFKVILARHFHWTRECVFESLHTDLS</sequence>
<dbReference type="AlphaFoldDB" id="A0ABD2XVF4"/>
<feature type="signal peptide" evidence="1">
    <location>
        <begin position="1"/>
        <end position="16"/>
    </location>
</feature>
<accession>A0ABD2XVF4</accession>
<name>A0ABD2XVF4_9HYME</name>
<gene>
    <name evidence="2" type="ORF">TKK_000158</name>
</gene>